<dbReference type="InterPro" id="IPR020846">
    <property type="entry name" value="MFS_dom"/>
</dbReference>
<evidence type="ECO:0000313" key="12">
    <source>
        <dbReference type="Proteomes" id="UP000054485"/>
    </source>
</evidence>
<evidence type="ECO:0000313" key="11">
    <source>
        <dbReference type="EMBL" id="KIK37572.1"/>
    </source>
</evidence>
<comment type="catalytic activity">
    <reaction evidence="7">
        <text>myo-inositol(out) + H(+)(out) = myo-inositol(in) + H(+)(in)</text>
        <dbReference type="Rhea" id="RHEA:60364"/>
        <dbReference type="ChEBI" id="CHEBI:15378"/>
        <dbReference type="ChEBI" id="CHEBI:17268"/>
    </reaction>
</comment>
<dbReference type="PROSITE" id="PS00216">
    <property type="entry name" value="SUGAR_TRANSPORT_1"/>
    <property type="match status" value="1"/>
</dbReference>
<feature type="transmembrane region" description="Helical" evidence="9">
    <location>
        <begin position="522"/>
        <end position="545"/>
    </location>
</feature>
<evidence type="ECO:0000256" key="1">
    <source>
        <dbReference type="ARBA" id="ARBA00004141"/>
    </source>
</evidence>
<evidence type="ECO:0000256" key="2">
    <source>
        <dbReference type="ARBA" id="ARBA00010992"/>
    </source>
</evidence>
<evidence type="ECO:0000256" key="3">
    <source>
        <dbReference type="ARBA" id="ARBA00022448"/>
    </source>
</evidence>
<feature type="transmembrane region" description="Helical" evidence="9">
    <location>
        <begin position="551"/>
        <end position="571"/>
    </location>
</feature>
<feature type="transmembrane region" description="Helical" evidence="9">
    <location>
        <begin position="487"/>
        <end position="510"/>
    </location>
</feature>
<dbReference type="PANTHER" id="PTHR48022:SF48">
    <property type="entry name" value="SUGAR TRANSPORTER, PUTATIVE (AFU_ORTHOLOGUE AFUA_3G06730)-RELATED"/>
    <property type="match status" value="1"/>
</dbReference>
<feature type="domain" description="Major facilitator superfamily (MFS) profile" evidence="10">
    <location>
        <begin position="88"/>
        <end position="575"/>
    </location>
</feature>
<feature type="transmembrane region" description="Helical" evidence="9">
    <location>
        <begin position="451"/>
        <end position="475"/>
    </location>
</feature>
<organism evidence="11 12">
    <name type="scientific">Suillus luteus UH-Slu-Lm8-n1</name>
    <dbReference type="NCBI Taxonomy" id="930992"/>
    <lineage>
        <taxon>Eukaryota</taxon>
        <taxon>Fungi</taxon>
        <taxon>Dikarya</taxon>
        <taxon>Basidiomycota</taxon>
        <taxon>Agaricomycotina</taxon>
        <taxon>Agaricomycetes</taxon>
        <taxon>Agaricomycetidae</taxon>
        <taxon>Boletales</taxon>
        <taxon>Suillineae</taxon>
        <taxon>Suillaceae</taxon>
        <taxon>Suillus</taxon>
    </lineage>
</organism>
<dbReference type="AlphaFoldDB" id="A0A0D0ATJ0"/>
<evidence type="ECO:0000256" key="8">
    <source>
        <dbReference type="RuleBase" id="RU003346"/>
    </source>
</evidence>
<feature type="transmembrane region" description="Helical" evidence="9">
    <location>
        <begin position="181"/>
        <end position="205"/>
    </location>
</feature>
<reference evidence="11 12" key="1">
    <citation type="submission" date="2014-04" db="EMBL/GenBank/DDBJ databases">
        <authorList>
            <consortium name="DOE Joint Genome Institute"/>
            <person name="Kuo A."/>
            <person name="Ruytinx J."/>
            <person name="Rineau F."/>
            <person name="Colpaert J."/>
            <person name="Kohler A."/>
            <person name="Nagy L.G."/>
            <person name="Floudas D."/>
            <person name="Copeland A."/>
            <person name="Barry K.W."/>
            <person name="Cichocki N."/>
            <person name="Veneault-Fourrey C."/>
            <person name="LaButti K."/>
            <person name="Lindquist E.A."/>
            <person name="Lipzen A."/>
            <person name="Lundell T."/>
            <person name="Morin E."/>
            <person name="Murat C."/>
            <person name="Sun H."/>
            <person name="Tunlid A."/>
            <person name="Henrissat B."/>
            <person name="Grigoriev I.V."/>
            <person name="Hibbett D.S."/>
            <person name="Martin F."/>
            <person name="Nordberg H.P."/>
            <person name="Cantor M.N."/>
            <person name="Hua S.X."/>
        </authorList>
    </citation>
    <scope>NUCLEOTIDE SEQUENCE [LARGE SCALE GENOMIC DNA]</scope>
    <source>
        <strain evidence="11 12">UH-Slu-Lm8-n1</strain>
    </source>
</reference>
<evidence type="ECO:0000256" key="7">
    <source>
        <dbReference type="ARBA" id="ARBA00049119"/>
    </source>
</evidence>
<dbReference type="HOGENOM" id="CLU_001265_30_12_1"/>
<feature type="transmembrane region" description="Helical" evidence="9">
    <location>
        <begin position="84"/>
        <end position="101"/>
    </location>
</feature>
<keyword evidence="3 8" id="KW-0813">Transport</keyword>
<dbReference type="EMBL" id="KN835442">
    <property type="protein sequence ID" value="KIK37572.1"/>
    <property type="molecule type" value="Genomic_DNA"/>
</dbReference>
<dbReference type="InterPro" id="IPR005828">
    <property type="entry name" value="MFS_sugar_transport-like"/>
</dbReference>
<dbReference type="GO" id="GO:0005351">
    <property type="term" value="F:carbohydrate:proton symporter activity"/>
    <property type="evidence" value="ECO:0007669"/>
    <property type="project" value="TreeGrafter"/>
</dbReference>
<dbReference type="SUPFAM" id="SSF103473">
    <property type="entry name" value="MFS general substrate transporter"/>
    <property type="match status" value="1"/>
</dbReference>
<dbReference type="InterPro" id="IPR005829">
    <property type="entry name" value="Sugar_transporter_CS"/>
</dbReference>
<dbReference type="InterPro" id="IPR003663">
    <property type="entry name" value="Sugar/inositol_transpt"/>
</dbReference>
<feature type="transmembrane region" description="Helical" evidence="9">
    <location>
        <begin position="422"/>
        <end position="444"/>
    </location>
</feature>
<sequence length="615" mass="67074">MNVRVWGTWWKFETRVDYKAWRVLHLNISSLLLAVHANMHQSPHSNSIESKQEDGNGNSVSVSDLALAGSEGRIGFRGLFENKFILGISLFSTLGGFLFGYDQGVVSNVLAIESFGAKFPAIYMNATLKGWFVSTLLLAAWFGSNINGPVCDKIGRKVDIICNVVIFLLGSSLQAGAMSPVYLFAGRAIAGLAIGSLTHVIPMYLAEISSANIRGSLVSLQQLAITFGILVSYWIAYGTSHIGGTRCAPEISYTGALLNGKPTFNPYTDVPPGGCTGQTQASWRIPLAFQILPALCLGIGMLFMPYSPRWLVEQGREEEALEELSRLRRKPADNHSVRIEFLGIMAEVRFAREAMKEAHPDAGPIRQIMNKYLALISSWPKSKRIIVGCLTMMFQQFMGINALIYYAPTIFGQLGLDPNTTSLFATGVFGIVNMLATLPAVVLLDSLGRRPLLVSGAAGCFTCLAIVGSLVTVYGKDWPAHAVAARIAIVFVFVYDVNFSYSWAPIGWVIPSEIFPLHLRSTGISITTSTTWLSNFVVGLVTPVMLTVGGMAYFIFAGFSLAALLSVLFFFPETKGRTLEETDAAFGDNATDREREHMEDICRELGLPVRALLNA</sequence>
<dbReference type="PANTHER" id="PTHR48022">
    <property type="entry name" value="PLASTIDIC GLUCOSE TRANSPORTER 4"/>
    <property type="match status" value="1"/>
</dbReference>
<accession>A0A0D0ATJ0</accession>
<gene>
    <name evidence="11" type="ORF">CY34DRAFT_810186</name>
</gene>
<dbReference type="PRINTS" id="PR00171">
    <property type="entry name" value="SUGRTRNSPORT"/>
</dbReference>
<dbReference type="NCBIfam" id="TIGR00879">
    <property type="entry name" value="SP"/>
    <property type="match status" value="1"/>
</dbReference>
<dbReference type="Proteomes" id="UP000054485">
    <property type="component" value="Unassembled WGS sequence"/>
</dbReference>
<keyword evidence="6 9" id="KW-0472">Membrane</keyword>
<comment type="similarity">
    <text evidence="2 8">Belongs to the major facilitator superfamily. Sugar transporter (TC 2.A.1.1) family.</text>
</comment>
<dbReference type="STRING" id="930992.A0A0D0ATJ0"/>
<keyword evidence="12" id="KW-1185">Reference proteome</keyword>
<feature type="transmembrane region" description="Helical" evidence="9">
    <location>
        <begin position="154"/>
        <end position="175"/>
    </location>
</feature>
<feature type="transmembrane region" description="Helical" evidence="9">
    <location>
        <begin position="287"/>
        <end position="306"/>
    </location>
</feature>
<name>A0A0D0ATJ0_9AGAM</name>
<evidence type="ECO:0000256" key="4">
    <source>
        <dbReference type="ARBA" id="ARBA00022692"/>
    </source>
</evidence>
<evidence type="ECO:0000256" key="5">
    <source>
        <dbReference type="ARBA" id="ARBA00022989"/>
    </source>
</evidence>
<feature type="transmembrane region" description="Helical" evidence="9">
    <location>
        <begin position="217"/>
        <end position="236"/>
    </location>
</feature>
<evidence type="ECO:0000256" key="6">
    <source>
        <dbReference type="ARBA" id="ARBA00023136"/>
    </source>
</evidence>
<dbReference type="InParanoid" id="A0A0D0ATJ0"/>
<evidence type="ECO:0000259" key="10">
    <source>
        <dbReference type="PROSITE" id="PS50850"/>
    </source>
</evidence>
<keyword evidence="5 9" id="KW-1133">Transmembrane helix</keyword>
<proteinExistence type="inferred from homology"/>
<dbReference type="OrthoDB" id="8120565at2759"/>
<comment type="subcellular location">
    <subcellularLocation>
        <location evidence="1">Membrane</location>
        <topology evidence="1">Multi-pass membrane protein</topology>
    </subcellularLocation>
</comment>
<dbReference type="Pfam" id="PF00083">
    <property type="entry name" value="Sugar_tr"/>
    <property type="match status" value="1"/>
</dbReference>
<dbReference type="Gene3D" id="1.20.1250.20">
    <property type="entry name" value="MFS general substrate transporter like domains"/>
    <property type="match status" value="2"/>
</dbReference>
<evidence type="ECO:0000256" key="9">
    <source>
        <dbReference type="SAM" id="Phobius"/>
    </source>
</evidence>
<protein>
    <recommendedName>
        <fullName evidence="10">Major facilitator superfamily (MFS) profile domain-containing protein</fullName>
    </recommendedName>
</protein>
<dbReference type="PROSITE" id="PS50850">
    <property type="entry name" value="MFS"/>
    <property type="match status" value="1"/>
</dbReference>
<dbReference type="PROSITE" id="PS00217">
    <property type="entry name" value="SUGAR_TRANSPORT_2"/>
    <property type="match status" value="1"/>
</dbReference>
<feature type="transmembrane region" description="Helical" evidence="9">
    <location>
        <begin position="385"/>
        <end position="407"/>
    </location>
</feature>
<dbReference type="InterPro" id="IPR036259">
    <property type="entry name" value="MFS_trans_sf"/>
</dbReference>
<reference evidence="12" key="2">
    <citation type="submission" date="2015-01" db="EMBL/GenBank/DDBJ databases">
        <title>Evolutionary Origins and Diversification of the Mycorrhizal Mutualists.</title>
        <authorList>
            <consortium name="DOE Joint Genome Institute"/>
            <consortium name="Mycorrhizal Genomics Consortium"/>
            <person name="Kohler A."/>
            <person name="Kuo A."/>
            <person name="Nagy L.G."/>
            <person name="Floudas D."/>
            <person name="Copeland A."/>
            <person name="Barry K.W."/>
            <person name="Cichocki N."/>
            <person name="Veneault-Fourrey C."/>
            <person name="LaButti K."/>
            <person name="Lindquist E.A."/>
            <person name="Lipzen A."/>
            <person name="Lundell T."/>
            <person name="Morin E."/>
            <person name="Murat C."/>
            <person name="Riley R."/>
            <person name="Ohm R."/>
            <person name="Sun H."/>
            <person name="Tunlid A."/>
            <person name="Henrissat B."/>
            <person name="Grigoriev I.V."/>
            <person name="Hibbett D.S."/>
            <person name="Martin F."/>
        </authorList>
    </citation>
    <scope>NUCLEOTIDE SEQUENCE [LARGE SCALE GENOMIC DNA]</scope>
    <source>
        <strain evidence="12">UH-Slu-Lm8-n1</strain>
    </source>
</reference>
<dbReference type="InterPro" id="IPR050360">
    <property type="entry name" value="MFS_Sugar_Transporters"/>
</dbReference>
<dbReference type="GO" id="GO:0016020">
    <property type="term" value="C:membrane"/>
    <property type="evidence" value="ECO:0007669"/>
    <property type="project" value="UniProtKB-SubCell"/>
</dbReference>
<feature type="transmembrane region" description="Helical" evidence="9">
    <location>
        <begin position="121"/>
        <end position="142"/>
    </location>
</feature>
<keyword evidence="4 9" id="KW-0812">Transmembrane</keyword>